<proteinExistence type="predicted"/>
<comment type="caution">
    <text evidence="2">The sequence shown here is derived from an EMBL/GenBank/DDBJ whole genome shotgun (WGS) entry which is preliminary data.</text>
</comment>
<gene>
    <name evidence="2" type="ORF">HOLleu_14385</name>
</gene>
<accession>A0A9Q1C856</accession>
<evidence type="ECO:0000313" key="2">
    <source>
        <dbReference type="EMBL" id="KAJ8040165.1"/>
    </source>
</evidence>
<dbReference type="AlphaFoldDB" id="A0A9Q1C856"/>
<organism evidence="2 3">
    <name type="scientific">Holothuria leucospilota</name>
    <name type="common">Black long sea cucumber</name>
    <name type="synonym">Mertensiothuria leucospilota</name>
    <dbReference type="NCBI Taxonomy" id="206669"/>
    <lineage>
        <taxon>Eukaryota</taxon>
        <taxon>Metazoa</taxon>
        <taxon>Echinodermata</taxon>
        <taxon>Eleutherozoa</taxon>
        <taxon>Echinozoa</taxon>
        <taxon>Holothuroidea</taxon>
        <taxon>Aspidochirotacea</taxon>
        <taxon>Aspidochirotida</taxon>
        <taxon>Holothuriidae</taxon>
        <taxon>Holothuria</taxon>
    </lineage>
</organism>
<reference evidence="2" key="1">
    <citation type="submission" date="2021-10" db="EMBL/GenBank/DDBJ databases">
        <title>Tropical sea cucumber genome reveals ecological adaptation and Cuvierian tubules defense mechanism.</title>
        <authorList>
            <person name="Chen T."/>
        </authorList>
    </citation>
    <scope>NUCLEOTIDE SEQUENCE</scope>
    <source>
        <strain evidence="2">Nanhai2018</strain>
        <tissue evidence="2">Muscle</tissue>
    </source>
</reference>
<evidence type="ECO:0000256" key="1">
    <source>
        <dbReference type="SAM" id="MobiDB-lite"/>
    </source>
</evidence>
<keyword evidence="3" id="KW-1185">Reference proteome</keyword>
<sequence length="160" mass="17956">MPLRPACRACISPMRVPKLRLRESLANRGLQLFRRCHCIEQFEGWANHGCTNVWLRVNHGLLFASCCRNNARNLVTTEDEDPSNSIPSLKSPKSPNPASSRVVTPSSTELPVSLLSIKLKHHEHPSATAKSDQGRSLGEILKGMQIMTLSKRRTKWHAVR</sequence>
<dbReference type="EMBL" id="JAIZAY010000006">
    <property type="protein sequence ID" value="KAJ8040165.1"/>
    <property type="molecule type" value="Genomic_DNA"/>
</dbReference>
<name>A0A9Q1C856_HOLLE</name>
<feature type="region of interest" description="Disordered" evidence="1">
    <location>
        <begin position="77"/>
        <end position="105"/>
    </location>
</feature>
<feature type="compositionally biased region" description="Polar residues" evidence="1">
    <location>
        <begin position="83"/>
        <end position="105"/>
    </location>
</feature>
<evidence type="ECO:0000313" key="3">
    <source>
        <dbReference type="Proteomes" id="UP001152320"/>
    </source>
</evidence>
<dbReference type="Proteomes" id="UP001152320">
    <property type="component" value="Chromosome 6"/>
</dbReference>
<protein>
    <submittedName>
        <fullName evidence="2">Uncharacterized protein</fullName>
    </submittedName>
</protein>